<gene>
    <name evidence="2" type="ORF">Vafri_6928</name>
</gene>
<feature type="region of interest" description="Disordered" evidence="1">
    <location>
        <begin position="146"/>
        <end position="201"/>
    </location>
</feature>
<reference evidence="2" key="1">
    <citation type="journal article" date="2021" name="Proc. Natl. Acad. Sci. U.S.A.">
        <title>Three genomes in the algal genus Volvox reveal the fate of a haploid sex-determining region after a transition to homothallism.</title>
        <authorList>
            <person name="Yamamoto K."/>
            <person name="Hamaji T."/>
            <person name="Kawai-Toyooka H."/>
            <person name="Matsuzaki R."/>
            <person name="Takahashi F."/>
            <person name="Nishimura Y."/>
            <person name="Kawachi M."/>
            <person name="Noguchi H."/>
            <person name="Minakuchi Y."/>
            <person name="Umen J.G."/>
            <person name="Toyoda A."/>
            <person name="Nozaki H."/>
        </authorList>
    </citation>
    <scope>NUCLEOTIDE SEQUENCE</scope>
    <source>
        <strain evidence="2">NIES-3780</strain>
    </source>
</reference>
<accession>A0A8J4EXI7</accession>
<name>A0A8J4EXI7_9CHLO</name>
<dbReference type="Proteomes" id="UP000747399">
    <property type="component" value="Unassembled WGS sequence"/>
</dbReference>
<dbReference type="EMBL" id="BNCO01000009">
    <property type="protein sequence ID" value="GIL50789.1"/>
    <property type="molecule type" value="Genomic_DNA"/>
</dbReference>
<proteinExistence type="predicted"/>
<organism evidence="2 3">
    <name type="scientific">Volvox africanus</name>
    <dbReference type="NCBI Taxonomy" id="51714"/>
    <lineage>
        <taxon>Eukaryota</taxon>
        <taxon>Viridiplantae</taxon>
        <taxon>Chlorophyta</taxon>
        <taxon>core chlorophytes</taxon>
        <taxon>Chlorophyceae</taxon>
        <taxon>CS clade</taxon>
        <taxon>Chlamydomonadales</taxon>
        <taxon>Volvocaceae</taxon>
        <taxon>Volvox</taxon>
    </lineage>
</organism>
<comment type="caution">
    <text evidence="2">The sequence shown here is derived from an EMBL/GenBank/DDBJ whole genome shotgun (WGS) entry which is preliminary data.</text>
</comment>
<evidence type="ECO:0000256" key="1">
    <source>
        <dbReference type="SAM" id="MobiDB-lite"/>
    </source>
</evidence>
<dbReference type="AlphaFoldDB" id="A0A8J4EXI7"/>
<protein>
    <submittedName>
        <fullName evidence="2">Uncharacterized protein</fullName>
    </submittedName>
</protein>
<sequence>MAEGICGLCTKAVEPDDYYRELVCSRKCEGNVFHELCVERFLRRHGHGGDQKTGFDCPRTQPNGKPCPGTVKRTHVKFPTNTKKKEQTRQAAVEVNSIVNASRAVAAPVQASKVGLSVTKENQKAITKVAKVTVVKRASNPGVIAQHLKPTGQRPSVYHGGEGEGTADADDFSNFRPIGKRASKRNEDESEWDKMERSASQPVIQPYNCDKLFRNQAPRLQKQSTDYGIAASAVSNNSVMAPEPVVPQRIIPGWTDSTKAVAGISNLQQQRALVAELRAKEKMPTANRAGVAIQAGERKCRIGSGMDEATKSQLPERSEKKASHLIPGTYGPSADMLATCDQGLTPSLHDLTAASAAVSDTGLLFEIGPSTPAADEPKQQPLCRSFSGSGVAADTAALNSPISAQLPSELQDTDPIVDYDQLFSLDDGALVVMDKQRGFFLHLEQVYGPDPEMIGFQDEAGNVSYYVVVRASVHKAQQEAAAATTEADRSCLDVSGQAIDWPGVTHYALGPSAQENKAPAAISGLDGTRRGHVFSGETVGAMPEVVQKGMDQDDEDELNDLLALCLA</sequence>
<feature type="compositionally biased region" description="Basic and acidic residues" evidence="1">
    <location>
        <begin position="184"/>
        <end position="197"/>
    </location>
</feature>
<keyword evidence="3" id="KW-1185">Reference proteome</keyword>
<feature type="region of interest" description="Disordered" evidence="1">
    <location>
        <begin position="49"/>
        <end position="71"/>
    </location>
</feature>
<evidence type="ECO:0000313" key="2">
    <source>
        <dbReference type="EMBL" id="GIL50789.1"/>
    </source>
</evidence>
<evidence type="ECO:0000313" key="3">
    <source>
        <dbReference type="Proteomes" id="UP000747399"/>
    </source>
</evidence>